<dbReference type="GO" id="GO:0003677">
    <property type="term" value="F:DNA binding"/>
    <property type="evidence" value="ECO:0007669"/>
    <property type="project" value="InterPro"/>
</dbReference>
<accession>A0A9W6I4V8</accession>
<dbReference type="Gene3D" id="1.10.260.40">
    <property type="entry name" value="lambda repressor-like DNA-binding domains"/>
    <property type="match status" value="1"/>
</dbReference>
<evidence type="ECO:0000259" key="1">
    <source>
        <dbReference type="PROSITE" id="PS50943"/>
    </source>
</evidence>
<dbReference type="SUPFAM" id="SSF47413">
    <property type="entry name" value="lambda repressor-like DNA-binding domains"/>
    <property type="match status" value="1"/>
</dbReference>
<proteinExistence type="predicted"/>
<evidence type="ECO:0000313" key="3">
    <source>
        <dbReference type="Proteomes" id="UP001143474"/>
    </source>
</evidence>
<comment type="caution">
    <text evidence="2">The sequence shown here is derived from an EMBL/GenBank/DDBJ whole genome shotgun (WGS) entry which is preliminary data.</text>
</comment>
<dbReference type="Pfam" id="PF13560">
    <property type="entry name" value="HTH_31"/>
    <property type="match status" value="1"/>
</dbReference>
<gene>
    <name evidence="2" type="ORF">GCM10017600_46550</name>
</gene>
<dbReference type="InterPro" id="IPR010982">
    <property type="entry name" value="Lambda_DNA-bd_dom_sf"/>
</dbReference>
<organism evidence="2 3">
    <name type="scientific">Streptosporangium carneum</name>
    <dbReference type="NCBI Taxonomy" id="47481"/>
    <lineage>
        <taxon>Bacteria</taxon>
        <taxon>Bacillati</taxon>
        <taxon>Actinomycetota</taxon>
        <taxon>Actinomycetes</taxon>
        <taxon>Streptosporangiales</taxon>
        <taxon>Streptosporangiaceae</taxon>
        <taxon>Streptosporangium</taxon>
    </lineage>
</organism>
<feature type="domain" description="HTH cro/C1-type" evidence="1">
    <location>
        <begin position="21"/>
        <end position="75"/>
    </location>
</feature>
<sequence length="278" mass="31300">MDISSRLDPTVSPHEYFLLELRRHRKAAGVSQDELARRTGWSDSQISMIENGHRRPTRSFVEATDRALDLDGALLDLYDMLHSMASRIPEWFRPWIEIEREAESLRNWQPLIVPGLLQTRDYAHAMLAGEPRITPERLEEYVATRLERQTILSKENRPMLWVVMDEGILYRPIGGAEVMSAQLRHLVEAGDHPDTVIQILPLKAGSTAGLSGGFSIAQASPSRGATCSAYMEFPGTGHVTDRPTEVAALALRYEAIRAEAMSRRESLELIKEALATWN</sequence>
<dbReference type="PROSITE" id="PS50943">
    <property type="entry name" value="HTH_CROC1"/>
    <property type="match status" value="1"/>
</dbReference>
<dbReference type="Pfam" id="PF19054">
    <property type="entry name" value="DUF5753"/>
    <property type="match status" value="1"/>
</dbReference>
<evidence type="ECO:0000313" key="2">
    <source>
        <dbReference type="EMBL" id="GLK11249.1"/>
    </source>
</evidence>
<dbReference type="AlphaFoldDB" id="A0A9W6I4V8"/>
<dbReference type="RefSeq" id="WP_271219635.1">
    <property type="nucleotide sequence ID" value="NZ_BAAAVD010000014.1"/>
</dbReference>
<dbReference type="InterPro" id="IPR043917">
    <property type="entry name" value="DUF5753"/>
</dbReference>
<name>A0A9W6I4V8_9ACTN</name>
<reference evidence="2" key="1">
    <citation type="journal article" date="2014" name="Int. J. Syst. Evol. Microbiol.">
        <title>Complete genome sequence of Corynebacterium casei LMG S-19264T (=DSM 44701T), isolated from a smear-ripened cheese.</title>
        <authorList>
            <consortium name="US DOE Joint Genome Institute (JGI-PGF)"/>
            <person name="Walter F."/>
            <person name="Albersmeier A."/>
            <person name="Kalinowski J."/>
            <person name="Ruckert C."/>
        </authorList>
    </citation>
    <scope>NUCLEOTIDE SEQUENCE</scope>
    <source>
        <strain evidence="2">VKM Ac-2007</strain>
    </source>
</reference>
<dbReference type="InterPro" id="IPR001387">
    <property type="entry name" value="Cro/C1-type_HTH"/>
</dbReference>
<dbReference type="EMBL" id="BSEV01000010">
    <property type="protein sequence ID" value="GLK11249.1"/>
    <property type="molecule type" value="Genomic_DNA"/>
</dbReference>
<reference evidence="2" key="2">
    <citation type="submission" date="2023-01" db="EMBL/GenBank/DDBJ databases">
        <authorList>
            <person name="Sun Q."/>
            <person name="Evtushenko L."/>
        </authorList>
    </citation>
    <scope>NUCLEOTIDE SEQUENCE</scope>
    <source>
        <strain evidence="2">VKM Ac-2007</strain>
    </source>
</reference>
<dbReference type="CDD" id="cd00093">
    <property type="entry name" value="HTH_XRE"/>
    <property type="match status" value="1"/>
</dbReference>
<protein>
    <submittedName>
        <fullName evidence="2">Transcriptional regulator</fullName>
    </submittedName>
</protein>
<dbReference type="Proteomes" id="UP001143474">
    <property type="component" value="Unassembled WGS sequence"/>
</dbReference>
<dbReference type="SMART" id="SM00530">
    <property type="entry name" value="HTH_XRE"/>
    <property type="match status" value="1"/>
</dbReference>
<keyword evidence="3" id="KW-1185">Reference proteome</keyword>